<dbReference type="PANTHER" id="PTHR12708:SF0">
    <property type="entry name" value="DNA POLYMERASE EPSILON SUBUNIT 2"/>
    <property type="match status" value="1"/>
</dbReference>
<evidence type="ECO:0000256" key="3">
    <source>
        <dbReference type="ARBA" id="ARBA00016011"/>
    </source>
</evidence>
<dbReference type="PANTHER" id="PTHR12708">
    <property type="entry name" value="DNA POLYMERASE EPSILON SUBUNIT B"/>
    <property type="match status" value="1"/>
</dbReference>
<dbReference type="AlphaFoldDB" id="A0A316UAE6"/>
<evidence type="ECO:0000256" key="1">
    <source>
        <dbReference type="ARBA" id="ARBA00004123"/>
    </source>
</evidence>
<evidence type="ECO:0000256" key="2">
    <source>
        <dbReference type="ARBA" id="ARBA00009560"/>
    </source>
</evidence>
<evidence type="ECO:0000256" key="4">
    <source>
        <dbReference type="ARBA" id="ARBA00022705"/>
    </source>
</evidence>
<dbReference type="InterPro" id="IPR016266">
    <property type="entry name" value="POLE2"/>
</dbReference>
<dbReference type="GO" id="GO:0042276">
    <property type="term" value="P:error-prone translesion synthesis"/>
    <property type="evidence" value="ECO:0007669"/>
    <property type="project" value="TreeGrafter"/>
</dbReference>
<evidence type="ECO:0000313" key="11">
    <source>
        <dbReference type="Proteomes" id="UP000245942"/>
    </source>
</evidence>
<reference evidence="10 11" key="1">
    <citation type="journal article" date="2018" name="Mol. Biol. Evol.">
        <title>Broad Genomic Sampling Reveals a Smut Pathogenic Ancestry of the Fungal Clade Ustilaginomycotina.</title>
        <authorList>
            <person name="Kijpornyongpan T."/>
            <person name="Mondo S.J."/>
            <person name="Barry K."/>
            <person name="Sandor L."/>
            <person name="Lee J."/>
            <person name="Lipzen A."/>
            <person name="Pangilinan J."/>
            <person name="LaButti K."/>
            <person name="Hainaut M."/>
            <person name="Henrissat B."/>
            <person name="Grigoriev I.V."/>
            <person name="Spatafora J.W."/>
            <person name="Aime M.C."/>
        </authorList>
    </citation>
    <scope>NUCLEOTIDE SEQUENCE [LARGE SCALE GENOMIC DNA]</scope>
    <source>
        <strain evidence="10 11">MCA 4718</strain>
    </source>
</reference>
<evidence type="ECO:0000259" key="9">
    <source>
        <dbReference type="Pfam" id="PF04042"/>
    </source>
</evidence>
<dbReference type="GO" id="GO:0003677">
    <property type="term" value="F:DNA binding"/>
    <property type="evidence" value="ECO:0007669"/>
    <property type="project" value="UniProtKB-KW"/>
</dbReference>
<proteinExistence type="inferred from homology"/>
<dbReference type="GeneID" id="37012595"/>
<dbReference type="STRING" id="1684307.A0A316UAE6"/>
<dbReference type="Gene3D" id="3.60.21.50">
    <property type="match status" value="1"/>
</dbReference>
<dbReference type="OrthoDB" id="10254730at2759"/>
<comment type="similarity">
    <text evidence="2">Belongs to the DNA polymerase epsilon subunit B family.</text>
</comment>
<gene>
    <name evidence="10" type="ORF">BCV69DRAFT_268333</name>
</gene>
<evidence type="ECO:0000256" key="8">
    <source>
        <dbReference type="SAM" id="MobiDB-lite"/>
    </source>
</evidence>
<keyword evidence="11" id="KW-1185">Reference proteome</keyword>
<accession>A0A316UAE6</accession>
<evidence type="ECO:0000256" key="6">
    <source>
        <dbReference type="ARBA" id="ARBA00023242"/>
    </source>
</evidence>
<evidence type="ECO:0000313" key="10">
    <source>
        <dbReference type="EMBL" id="PWN21818.1"/>
    </source>
</evidence>
<dbReference type="EMBL" id="KZ819324">
    <property type="protein sequence ID" value="PWN21818.1"/>
    <property type="molecule type" value="Genomic_DNA"/>
</dbReference>
<dbReference type="RefSeq" id="XP_025348978.1">
    <property type="nucleotide sequence ID" value="XM_025490861.1"/>
</dbReference>
<keyword evidence="5" id="KW-0238">DNA-binding</keyword>
<dbReference type="InterPro" id="IPR007185">
    <property type="entry name" value="DNA_pol_a/d/e_bsu"/>
</dbReference>
<dbReference type="Proteomes" id="UP000245942">
    <property type="component" value="Unassembled WGS sequence"/>
</dbReference>
<evidence type="ECO:0000256" key="7">
    <source>
        <dbReference type="ARBA" id="ARBA00032930"/>
    </source>
</evidence>
<sequence length="621" mass="67581">MPAVVASSSSTSAAPNLSPTVRRLILQTFTKKYSLQLHASSLSFIGQTLADHSLLHAAPGTEDEDAQREAIEMLARGCLDLGVMEEAGRGSSMITAKQLAHVYSQLVAEGSSSTSSGGLAEGTSVGQPSSTYHMLPDEEAPPPSKYFDIIDSFDLPRVEWDAVAKTFVKLPNRPSVLPPPLSKPLAIRQRLQALRALVLRNENFCPPLPGISRSRGSENTWMKLTSTSNLLGRPNGRFLLFGLLTTTSDGRLCLEDEDGRVELDMSSTIPGEGIFTLGSLVLVEGRYADEGEGEKLFVNAIGHPPSEVRKRARDMYGHIDWSGKGVVSAKEEAALSLSLQAHHPDLSFIVLSDLHLDVPSTLHSLRAVLQGYIDASFVPFLIVLCGNFLSEEGRRKADGGLSAYTDAFNSLSDVISSFPTLLQTSTFLFIPGPADPYSTSLLPRQPLPPLLTEPFLQRLSSKLNLSLERTRAKVVFGSNPCRVRFWGKDVVIFRDEVLDRMRRNSVSIGEAKDPKEGGMKKFLVSTLLDQSHLSPLTQQARPVLWEFDHTLRLYPMPSALILADSSEHYELTYEGCHVLNPGSFLSTTTSTSANGDGVGAGAGWLSYYPSGRGERSELPRG</sequence>
<organism evidence="10 11">
    <name type="scientific">Pseudomicrostroma glucosiphilum</name>
    <dbReference type="NCBI Taxonomy" id="1684307"/>
    <lineage>
        <taxon>Eukaryota</taxon>
        <taxon>Fungi</taxon>
        <taxon>Dikarya</taxon>
        <taxon>Basidiomycota</taxon>
        <taxon>Ustilaginomycotina</taxon>
        <taxon>Exobasidiomycetes</taxon>
        <taxon>Microstromatales</taxon>
        <taxon>Microstromatales incertae sedis</taxon>
        <taxon>Pseudomicrostroma</taxon>
    </lineage>
</organism>
<name>A0A316UAE6_9BASI</name>
<feature type="region of interest" description="Disordered" evidence="8">
    <location>
        <begin position="111"/>
        <end position="138"/>
    </location>
</feature>
<evidence type="ECO:0000256" key="5">
    <source>
        <dbReference type="ARBA" id="ARBA00023125"/>
    </source>
</evidence>
<comment type="subcellular location">
    <subcellularLocation>
        <location evidence="1">Nucleus</location>
    </subcellularLocation>
</comment>
<dbReference type="GO" id="GO:0008622">
    <property type="term" value="C:epsilon DNA polymerase complex"/>
    <property type="evidence" value="ECO:0007669"/>
    <property type="project" value="InterPro"/>
</dbReference>
<keyword evidence="6" id="KW-0539">Nucleus</keyword>
<keyword evidence="4" id="KW-0235">DNA replication</keyword>
<dbReference type="GO" id="GO:0006261">
    <property type="term" value="P:DNA-templated DNA replication"/>
    <property type="evidence" value="ECO:0007669"/>
    <property type="project" value="InterPro"/>
</dbReference>
<protein>
    <recommendedName>
        <fullName evidence="3">DNA polymerase epsilon subunit B</fullName>
    </recommendedName>
    <alternativeName>
        <fullName evidence="7">DNA polymerase II subunit 2</fullName>
    </alternativeName>
</protein>
<feature type="domain" description="DNA polymerase alpha/delta/epsilon subunit B" evidence="9">
    <location>
        <begin position="348"/>
        <end position="569"/>
    </location>
</feature>
<dbReference type="Pfam" id="PF04042">
    <property type="entry name" value="DNA_pol_E_B"/>
    <property type="match status" value="1"/>
</dbReference>